<dbReference type="AlphaFoldDB" id="A0A0A9BIK7"/>
<accession>A0A0A9BIK7</accession>
<protein>
    <submittedName>
        <fullName evidence="1">Uncharacterized protein</fullName>
    </submittedName>
</protein>
<name>A0A0A9BIK7_ARUDO</name>
<dbReference type="EMBL" id="GBRH01238808">
    <property type="protein sequence ID" value="JAD59087.1"/>
    <property type="molecule type" value="Transcribed_RNA"/>
</dbReference>
<proteinExistence type="predicted"/>
<sequence length="48" mass="5728">MVLATLLVMVICFCCPLLNPRFYPKTMMRFSPWQLTLLHMSIYVRAFM</sequence>
<reference evidence="1" key="1">
    <citation type="submission" date="2014-09" db="EMBL/GenBank/DDBJ databases">
        <authorList>
            <person name="Magalhaes I.L.F."/>
            <person name="Oliveira U."/>
            <person name="Santos F.R."/>
            <person name="Vidigal T.H.D.A."/>
            <person name="Brescovit A.D."/>
            <person name="Santos A.J."/>
        </authorList>
    </citation>
    <scope>NUCLEOTIDE SEQUENCE</scope>
    <source>
        <tissue evidence="1">Shoot tissue taken approximately 20 cm above the soil surface</tissue>
    </source>
</reference>
<reference evidence="1" key="2">
    <citation type="journal article" date="2015" name="Data Brief">
        <title>Shoot transcriptome of the giant reed, Arundo donax.</title>
        <authorList>
            <person name="Barrero R.A."/>
            <person name="Guerrero F.D."/>
            <person name="Moolhuijzen P."/>
            <person name="Goolsby J.A."/>
            <person name="Tidwell J."/>
            <person name="Bellgard S.E."/>
            <person name="Bellgard M.I."/>
        </authorList>
    </citation>
    <scope>NUCLEOTIDE SEQUENCE</scope>
    <source>
        <tissue evidence="1">Shoot tissue taken approximately 20 cm above the soil surface</tissue>
    </source>
</reference>
<organism evidence="1">
    <name type="scientific">Arundo donax</name>
    <name type="common">Giant reed</name>
    <name type="synonym">Donax arundinaceus</name>
    <dbReference type="NCBI Taxonomy" id="35708"/>
    <lineage>
        <taxon>Eukaryota</taxon>
        <taxon>Viridiplantae</taxon>
        <taxon>Streptophyta</taxon>
        <taxon>Embryophyta</taxon>
        <taxon>Tracheophyta</taxon>
        <taxon>Spermatophyta</taxon>
        <taxon>Magnoliopsida</taxon>
        <taxon>Liliopsida</taxon>
        <taxon>Poales</taxon>
        <taxon>Poaceae</taxon>
        <taxon>PACMAD clade</taxon>
        <taxon>Arundinoideae</taxon>
        <taxon>Arundineae</taxon>
        <taxon>Arundo</taxon>
    </lineage>
</organism>
<evidence type="ECO:0000313" key="1">
    <source>
        <dbReference type="EMBL" id="JAD59087.1"/>
    </source>
</evidence>